<dbReference type="EMBL" id="JABSND010000268">
    <property type="protein sequence ID" value="KAI6292912.1"/>
    <property type="molecule type" value="Genomic_DNA"/>
</dbReference>
<sequence>MERPQTLANLWLIVRTIGWLVALEGVADFFSDRHYHTVIRRLILLFLDHDPAIPRPPEDWVEWYNS</sequence>
<evidence type="ECO:0000313" key="3">
    <source>
        <dbReference type="Proteomes" id="UP001059893"/>
    </source>
</evidence>
<evidence type="ECO:0000313" key="2">
    <source>
        <dbReference type="EMBL" id="KAI6292912.1"/>
    </source>
</evidence>
<protein>
    <submittedName>
        <fullName evidence="2">Uncharacterized protein</fullName>
    </submittedName>
</protein>
<gene>
    <name evidence="2" type="ORF">MCOR33_009523</name>
</gene>
<accession>A0ABQ8NA67</accession>
<name>A0ABQ8NA67_PYRGI</name>
<feature type="signal peptide" evidence="1">
    <location>
        <begin position="1"/>
        <end position="22"/>
    </location>
</feature>
<dbReference type="Proteomes" id="UP001059893">
    <property type="component" value="Unassembled WGS sequence"/>
</dbReference>
<keyword evidence="1" id="KW-0732">Signal</keyword>
<proteinExistence type="predicted"/>
<comment type="caution">
    <text evidence="2">The sequence shown here is derived from an EMBL/GenBank/DDBJ whole genome shotgun (WGS) entry which is preliminary data.</text>
</comment>
<keyword evidence="3" id="KW-1185">Reference proteome</keyword>
<reference evidence="2" key="1">
    <citation type="submission" date="2021-01" db="EMBL/GenBank/DDBJ databases">
        <title>Deciphering the adaptive evolutionary patterns associated with biogeogrpahic diversity in the finger millet blast pathogen Magnaporthe oryzae in Eastern Africa.</title>
        <authorList>
            <person name="Onyema G."/>
            <person name="Shittu T.A."/>
            <person name="Dodsworth S."/>
            <person name="Devilliers S."/>
            <person name="Muthumeenakshi S."/>
            <person name="Sreenivasaprasad S."/>
        </authorList>
    </citation>
    <scope>NUCLEOTIDE SEQUENCE</scope>
    <source>
        <strain evidence="2">D15/s37</strain>
    </source>
</reference>
<feature type="chain" id="PRO_5045358477" evidence="1">
    <location>
        <begin position="23"/>
        <end position="66"/>
    </location>
</feature>
<organism evidence="2 3">
    <name type="scientific">Pyricularia grisea</name>
    <name type="common">Crabgrass-specific blast fungus</name>
    <name type="synonym">Magnaporthe grisea</name>
    <dbReference type="NCBI Taxonomy" id="148305"/>
    <lineage>
        <taxon>Eukaryota</taxon>
        <taxon>Fungi</taxon>
        <taxon>Dikarya</taxon>
        <taxon>Ascomycota</taxon>
        <taxon>Pezizomycotina</taxon>
        <taxon>Sordariomycetes</taxon>
        <taxon>Sordariomycetidae</taxon>
        <taxon>Magnaporthales</taxon>
        <taxon>Pyriculariaceae</taxon>
        <taxon>Pyricularia</taxon>
    </lineage>
</organism>
<evidence type="ECO:0000256" key="1">
    <source>
        <dbReference type="SAM" id="SignalP"/>
    </source>
</evidence>